<protein>
    <submittedName>
        <fullName evidence="2">Uncharacterized protein</fullName>
    </submittedName>
</protein>
<keyword evidence="1" id="KW-0472">Membrane</keyword>
<reference evidence="3" key="1">
    <citation type="journal article" date="2017" name="Genome Biol.">
        <title>Comparative genomics reveals high biological diversity and specific adaptations in the industrially and medically important fungal genus Aspergillus.</title>
        <authorList>
            <person name="de Vries R.P."/>
            <person name="Riley R."/>
            <person name="Wiebenga A."/>
            <person name="Aguilar-Osorio G."/>
            <person name="Amillis S."/>
            <person name="Uchima C.A."/>
            <person name="Anderluh G."/>
            <person name="Asadollahi M."/>
            <person name="Askin M."/>
            <person name="Barry K."/>
            <person name="Battaglia E."/>
            <person name="Bayram O."/>
            <person name="Benocci T."/>
            <person name="Braus-Stromeyer S.A."/>
            <person name="Caldana C."/>
            <person name="Canovas D."/>
            <person name="Cerqueira G.C."/>
            <person name="Chen F."/>
            <person name="Chen W."/>
            <person name="Choi C."/>
            <person name="Clum A."/>
            <person name="Dos Santos R.A."/>
            <person name="Damasio A.R."/>
            <person name="Diallinas G."/>
            <person name="Emri T."/>
            <person name="Fekete E."/>
            <person name="Flipphi M."/>
            <person name="Freyberg S."/>
            <person name="Gallo A."/>
            <person name="Gournas C."/>
            <person name="Habgood R."/>
            <person name="Hainaut M."/>
            <person name="Harispe M.L."/>
            <person name="Henrissat B."/>
            <person name="Hilden K.S."/>
            <person name="Hope R."/>
            <person name="Hossain A."/>
            <person name="Karabika E."/>
            <person name="Karaffa L."/>
            <person name="Karanyi Z."/>
            <person name="Krasevec N."/>
            <person name="Kuo A."/>
            <person name="Kusch H."/>
            <person name="LaButti K."/>
            <person name="Lagendijk E.L."/>
            <person name="Lapidus A."/>
            <person name="Levasseur A."/>
            <person name="Lindquist E."/>
            <person name="Lipzen A."/>
            <person name="Logrieco A.F."/>
            <person name="MacCabe A."/>
            <person name="Maekelae M.R."/>
            <person name="Malavazi I."/>
            <person name="Melin P."/>
            <person name="Meyer V."/>
            <person name="Mielnichuk N."/>
            <person name="Miskei M."/>
            <person name="Molnar A.P."/>
            <person name="Mule G."/>
            <person name="Ngan C.Y."/>
            <person name="Orejas M."/>
            <person name="Orosz E."/>
            <person name="Ouedraogo J.P."/>
            <person name="Overkamp K.M."/>
            <person name="Park H.-S."/>
            <person name="Perrone G."/>
            <person name="Piumi F."/>
            <person name="Punt P.J."/>
            <person name="Ram A.F."/>
            <person name="Ramon A."/>
            <person name="Rauscher S."/>
            <person name="Record E."/>
            <person name="Riano-Pachon D.M."/>
            <person name="Robert V."/>
            <person name="Roehrig J."/>
            <person name="Ruller R."/>
            <person name="Salamov A."/>
            <person name="Salih N.S."/>
            <person name="Samson R.A."/>
            <person name="Sandor E."/>
            <person name="Sanguinetti M."/>
            <person name="Schuetze T."/>
            <person name="Sepcic K."/>
            <person name="Shelest E."/>
            <person name="Sherlock G."/>
            <person name="Sophianopoulou V."/>
            <person name="Squina F.M."/>
            <person name="Sun H."/>
            <person name="Susca A."/>
            <person name="Todd R.B."/>
            <person name="Tsang A."/>
            <person name="Unkles S.E."/>
            <person name="van de Wiele N."/>
            <person name="van Rossen-Uffink D."/>
            <person name="Oliveira J.V."/>
            <person name="Vesth T.C."/>
            <person name="Visser J."/>
            <person name="Yu J.-H."/>
            <person name="Zhou M."/>
            <person name="Andersen M.R."/>
            <person name="Archer D.B."/>
            <person name="Baker S.E."/>
            <person name="Benoit I."/>
            <person name="Brakhage A.A."/>
            <person name="Braus G.H."/>
            <person name="Fischer R."/>
            <person name="Frisvad J.C."/>
            <person name="Goldman G.H."/>
            <person name="Houbraken J."/>
            <person name="Oakley B."/>
            <person name="Pocsi I."/>
            <person name="Scazzocchio C."/>
            <person name="Seiboth B."/>
            <person name="vanKuyk P.A."/>
            <person name="Wortman J."/>
            <person name="Dyer P.S."/>
            <person name="Grigoriev I.V."/>
        </authorList>
    </citation>
    <scope>NUCLEOTIDE SEQUENCE [LARGE SCALE GENOMIC DNA]</scope>
    <source>
        <strain evidence="3">CBS 101740 / IMI 381727 / IBT 21946</strain>
    </source>
</reference>
<name>A0A1L9U692_ASPBC</name>
<keyword evidence="1" id="KW-1133">Transmembrane helix</keyword>
<dbReference type="EMBL" id="KV878695">
    <property type="protein sequence ID" value="OJJ67191.1"/>
    <property type="molecule type" value="Genomic_DNA"/>
</dbReference>
<evidence type="ECO:0000313" key="2">
    <source>
        <dbReference type="EMBL" id="OJJ67191.1"/>
    </source>
</evidence>
<keyword evidence="3" id="KW-1185">Reference proteome</keyword>
<feature type="non-terminal residue" evidence="2">
    <location>
        <position position="60"/>
    </location>
</feature>
<accession>A0A1L9U692</accession>
<keyword evidence="1" id="KW-0812">Transmembrane</keyword>
<dbReference type="GeneID" id="93578536"/>
<dbReference type="RefSeq" id="XP_067474440.1">
    <property type="nucleotide sequence ID" value="XM_067626048.1"/>
</dbReference>
<gene>
    <name evidence="2" type="ORF">ASPBRDRAFT_48231</name>
</gene>
<dbReference type="Proteomes" id="UP000184499">
    <property type="component" value="Unassembled WGS sequence"/>
</dbReference>
<sequence length="60" mass="6858">MNKGYIPLFMMIQGDISLLAWLVWCVSVYQTLSEKNMEVKDWPSLPRMAGNGCLLVGRPR</sequence>
<dbReference type="VEuPathDB" id="FungiDB:ASPBRDRAFT_48231"/>
<evidence type="ECO:0000313" key="3">
    <source>
        <dbReference type="Proteomes" id="UP000184499"/>
    </source>
</evidence>
<dbReference type="AlphaFoldDB" id="A0A1L9U692"/>
<feature type="transmembrane region" description="Helical" evidence="1">
    <location>
        <begin position="6"/>
        <end position="29"/>
    </location>
</feature>
<organism evidence="2 3">
    <name type="scientific">Aspergillus brasiliensis (strain CBS 101740 / IMI 381727 / IBT 21946)</name>
    <dbReference type="NCBI Taxonomy" id="767769"/>
    <lineage>
        <taxon>Eukaryota</taxon>
        <taxon>Fungi</taxon>
        <taxon>Dikarya</taxon>
        <taxon>Ascomycota</taxon>
        <taxon>Pezizomycotina</taxon>
        <taxon>Eurotiomycetes</taxon>
        <taxon>Eurotiomycetidae</taxon>
        <taxon>Eurotiales</taxon>
        <taxon>Aspergillaceae</taxon>
        <taxon>Aspergillus</taxon>
        <taxon>Aspergillus subgen. Circumdati</taxon>
    </lineage>
</organism>
<evidence type="ECO:0000256" key="1">
    <source>
        <dbReference type="SAM" id="Phobius"/>
    </source>
</evidence>
<proteinExistence type="predicted"/>